<evidence type="ECO:0000313" key="2">
    <source>
        <dbReference type="EMBL" id="MFC0528135.1"/>
    </source>
</evidence>
<dbReference type="RefSeq" id="WP_377249304.1">
    <property type="nucleotide sequence ID" value="NZ_JBHLUH010000012.1"/>
</dbReference>
<dbReference type="NCBIfam" id="NF038403">
    <property type="entry name" value="perm_prefix_1"/>
    <property type="match status" value="1"/>
</dbReference>
<sequence>MPAPIDEYVHSLGRALAGPGRLKGDMLREARDGLVDAAAAYQDEGLPRAEAERLAVAQFGEVGALAPAYQAELGIGAARRMALRMALMGAVFATLTEVMWRGSPWSTSTTGPYPPTLYLFISEAQDHFGYVLAGLALSVYLWLAWSARRGRQTGRHAVRAIGLVTLSVVLVTWLSGTVLYLWSLRLWDAALTWPPMLAGGLLVGAAYVWLLHSTATCLIATSRRRALAS</sequence>
<protein>
    <submittedName>
        <fullName evidence="2">Permease prefix domain 1-containing protein</fullName>
    </submittedName>
</protein>
<reference evidence="2 3" key="1">
    <citation type="submission" date="2024-09" db="EMBL/GenBank/DDBJ databases">
        <authorList>
            <person name="Sun Q."/>
            <person name="Mori K."/>
        </authorList>
    </citation>
    <scope>NUCLEOTIDE SEQUENCE [LARGE SCALE GENOMIC DNA]</scope>
    <source>
        <strain evidence="2 3">TBRC 3947</strain>
    </source>
</reference>
<dbReference type="InterPro" id="IPR047928">
    <property type="entry name" value="Perm_prefix_1"/>
</dbReference>
<evidence type="ECO:0000313" key="3">
    <source>
        <dbReference type="Proteomes" id="UP001589867"/>
    </source>
</evidence>
<dbReference type="Proteomes" id="UP001589867">
    <property type="component" value="Unassembled WGS sequence"/>
</dbReference>
<feature type="transmembrane region" description="Helical" evidence="1">
    <location>
        <begin position="127"/>
        <end position="145"/>
    </location>
</feature>
<name>A0ABV6M0C1_9ACTN</name>
<keyword evidence="1" id="KW-0812">Transmembrane</keyword>
<accession>A0ABV6M0C1</accession>
<gene>
    <name evidence="2" type="ORF">ACFFIA_10725</name>
</gene>
<feature type="transmembrane region" description="Helical" evidence="1">
    <location>
        <begin position="157"/>
        <end position="184"/>
    </location>
</feature>
<keyword evidence="3" id="KW-1185">Reference proteome</keyword>
<feature type="transmembrane region" description="Helical" evidence="1">
    <location>
        <begin position="196"/>
        <end position="220"/>
    </location>
</feature>
<proteinExistence type="predicted"/>
<feature type="transmembrane region" description="Helical" evidence="1">
    <location>
        <begin position="81"/>
        <end position="100"/>
    </location>
</feature>
<dbReference type="EMBL" id="JBHLUH010000012">
    <property type="protein sequence ID" value="MFC0528135.1"/>
    <property type="molecule type" value="Genomic_DNA"/>
</dbReference>
<keyword evidence="1" id="KW-1133">Transmembrane helix</keyword>
<comment type="caution">
    <text evidence="2">The sequence shown here is derived from an EMBL/GenBank/DDBJ whole genome shotgun (WGS) entry which is preliminary data.</text>
</comment>
<keyword evidence="1" id="KW-0472">Membrane</keyword>
<evidence type="ECO:0000256" key="1">
    <source>
        <dbReference type="SAM" id="Phobius"/>
    </source>
</evidence>
<organism evidence="2 3">
    <name type="scientific">Phytohabitans kaempferiae</name>
    <dbReference type="NCBI Taxonomy" id="1620943"/>
    <lineage>
        <taxon>Bacteria</taxon>
        <taxon>Bacillati</taxon>
        <taxon>Actinomycetota</taxon>
        <taxon>Actinomycetes</taxon>
        <taxon>Micromonosporales</taxon>
        <taxon>Micromonosporaceae</taxon>
    </lineage>
</organism>